<dbReference type="PROSITE" id="PS51704">
    <property type="entry name" value="GP_PDE"/>
    <property type="match status" value="3"/>
</dbReference>
<dbReference type="SUPFAM" id="SSF51695">
    <property type="entry name" value="PLC-like phosphodiesterases"/>
    <property type="match status" value="3"/>
</dbReference>
<proteinExistence type="predicted"/>
<gene>
    <name evidence="8" type="ORF">GH714_011488</name>
</gene>
<dbReference type="Proteomes" id="UP000467840">
    <property type="component" value="Chromosome 6"/>
</dbReference>
<dbReference type="InterPro" id="IPR030395">
    <property type="entry name" value="GP_PDE_dom"/>
</dbReference>
<evidence type="ECO:0000256" key="6">
    <source>
        <dbReference type="SAM" id="SignalP"/>
    </source>
</evidence>
<protein>
    <recommendedName>
        <fullName evidence="1">glycerophosphodiester phosphodiesterase</fullName>
        <ecNumber evidence="1">3.1.4.46</ecNumber>
    </recommendedName>
</protein>
<keyword evidence="4" id="KW-0378">Hydrolase</keyword>
<evidence type="ECO:0000256" key="1">
    <source>
        <dbReference type="ARBA" id="ARBA00012247"/>
    </source>
</evidence>
<evidence type="ECO:0000256" key="5">
    <source>
        <dbReference type="ARBA" id="ARBA00047512"/>
    </source>
</evidence>
<feature type="signal peptide" evidence="6">
    <location>
        <begin position="1"/>
        <end position="17"/>
    </location>
</feature>
<evidence type="ECO:0000256" key="4">
    <source>
        <dbReference type="ARBA" id="ARBA00022801"/>
    </source>
</evidence>
<dbReference type="InterPro" id="IPR017946">
    <property type="entry name" value="PLC-like_Pdiesterase_TIM-brl"/>
</dbReference>
<feature type="domain" description="GP-PDE" evidence="7">
    <location>
        <begin position="35"/>
        <end position="334"/>
    </location>
</feature>
<dbReference type="PANTHER" id="PTHR43620:SF44">
    <property type="entry name" value="GLYCEROPHOSPHODIESTER PHOSPHODIESTERASE GDPDL6-RELATED"/>
    <property type="match status" value="1"/>
</dbReference>
<dbReference type="EMBL" id="JAAGAX010000004">
    <property type="protein sequence ID" value="KAF2317068.1"/>
    <property type="molecule type" value="Genomic_DNA"/>
</dbReference>
<organism evidence="8 9">
    <name type="scientific">Hevea brasiliensis</name>
    <name type="common">Para rubber tree</name>
    <name type="synonym">Siphonia brasiliensis</name>
    <dbReference type="NCBI Taxonomy" id="3981"/>
    <lineage>
        <taxon>Eukaryota</taxon>
        <taxon>Viridiplantae</taxon>
        <taxon>Streptophyta</taxon>
        <taxon>Embryophyta</taxon>
        <taxon>Tracheophyta</taxon>
        <taxon>Spermatophyta</taxon>
        <taxon>Magnoliopsida</taxon>
        <taxon>eudicotyledons</taxon>
        <taxon>Gunneridae</taxon>
        <taxon>Pentapetalae</taxon>
        <taxon>rosids</taxon>
        <taxon>fabids</taxon>
        <taxon>Malpighiales</taxon>
        <taxon>Euphorbiaceae</taxon>
        <taxon>Crotonoideae</taxon>
        <taxon>Micrandreae</taxon>
        <taxon>Hevea</taxon>
    </lineage>
</organism>
<feature type="chain" id="PRO_5025393553" description="glycerophosphodiester phosphodiesterase" evidence="6">
    <location>
        <begin position="18"/>
        <end position="890"/>
    </location>
</feature>
<sequence length="890" mass="96677">MIRCLLLISLLIHSSESKEVPAVNKKWLTLNGQPPAVIARGGLSGVFPESSSLALNIGRDSSLREMVMLCNLQLTKDGLGLCQENITLEASTNIDMIYPDQAKTYKINGKDVKGWFSVDFTMAQLSANVTVKQSISNRPKLFDNKFPILTVDDIFRAQIQSYWLNVQNYMFYNEHKLNVASYIQKERIFRLVNYISSPEIGFLKAMKGKATNPKTKLIFVFLEKDAIEPSTSKTYGSILEDLATVKTFASGIAVPKNYIWPVNKDNYLESSTTLVLDAHKLGLEVHATGFANDLATVYNYTYDPISEYLQFINNPQFSVDGWFQIFLPQHHQLLVPSGAACFAHFSNLNFTKAGRPLIISHNGASGVYSNSTDLAYQQALNDGADIIDCSAQMTKDGTAFCMGSADLTTDTTATTTFSARSATIPEIQPNAGIFSFDLTWSEIQTLKPQLGSPFANGDKYPRNPAYKNTGKFVTLAEFLEFAKAKAASGVLINIENAAYLASKKGLDIVGDAPAKSVDEIKKFANAVNVPRQSIVPVHQGLAKAATQVVAELQKANLTVYVSVMRNEFFSLAFDFLSDPTLEIATFAPFNVSGIITEYPATANRFFRNLCSDLNYNVEFALLPIQLPYLTQFLPDGTQPPVAAPSPALDVEDVVDPPLPAVAKVASSSPGPSTKPKSPSIAACFAHFSNLNFTKAGRPLIISHNGASGVYSNSTDLAYQQALNVGADIIDCSVQMTKDGTAFSQLGSPFANGDKYPRNPVYKNTAILPPSEMFTLITNLCLQNAAYLASKNGLDIVGNLCSDLNYNVEFALLPIQLRYLTQFLPDGTQPPVVAPSPSLDVKDAVDPPLPAVAKVASSSPGPSTNPKSPSIAGLRRSLLATWLLGSICMGY</sequence>
<name>A0A6A6MXA2_HEVBR</name>
<evidence type="ECO:0000256" key="2">
    <source>
        <dbReference type="ARBA" id="ARBA00022729"/>
    </source>
</evidence>
<feature type="domain" description="GP-PDE" evidence="7">
    <location>
        <begin position="356"/>
        <end position="495"/>
    </location>
</feature>
<dbReference type="Pfam" id="PF03009">
    <property type="entry name" value="GDPD"/>
    <property type="match status" value="2"/>
</dbReference>
<dbReference type="AlphaFoldDB" id="A0A6A6MXA2"/>
<keyword evidence="3" id="KW-0319">Glycerol metabolism</keyword>
<feature type="domain" description="GP-PDE" evidence="7">
    <location>
        <begin position="698"/>
        <end position="742"/>
    </location>
</feature>
<dbReference type="Gene3D" id="3.20.20.190">
    <property type="entry name" value="Phosphatidylinositol (PI) phosphodiesterase"/>
    <property type="match status" value="4"/>
</dbReference>
<evidence type="ECO:0000256" key="3">
    <source>
        <dbReference type="ARBA" id="ARBA00022798"/>
    </source>
</evidence>
<keyword evidence="9" id="KW-1185">Reference proteome</keyword>
<keyword evidence="2 6" id="KW-0732">Signal</keyword>
<dbReference type="GO" id="GO:0008889">
    <property type="term" value="F:glycerophosphodiester phosphodiesterase activity"/>
    <property type="evidence" value="ECO:0007669"/>
    <property type="project" value="UniProtKB-EC"/>
</dbReference>
<dbReference type="GO" id="GO:0006071">
    <property type="term" value="P:glycerol metabolic process"/>
    <property type="evidence" value="ECO:0007669"/>
    <property type="project" value="UniProtKB-KW"/>
</dbReference>
<evidence type="ECO:0000313" key="9">
    <source>
        <dbReference type="Proteomes" id="UP000467840"/>
    </source>
</evidence>
<dbReference type="EC" id="3.1.4.46" evidence="1"/>
<comment type="catalytic activity">
    <reaction evidence="5">
        <text>a sn-glycero-3-phosphodiester + H2O = an alcohol + sn-glycerol 3-phosphate + H(+)</text>
        <dbReference type="Rhea" id="RHEA:12969"/>
        <dbReference type="ChEBI" id="CHEBI:15377"/>
        <dbReference type="ChEBI" id="CHEBI:15378"/>
        <dbReference type="ChEBI" id="CHEBI:30879"/>
        <dbReference type="ChEBI" id="CHEBI:57597"/>
        <dbReference type="ChEBI" id="CHEBI:83408"/>
        <dbReference type="EC" id="3.1.4.46"/>
    </reaction>
</comment>
<evidence type="ECO:0000259" key="7">
    <source>
        <dbReference type="PROSITE" id="PS51704"/>
    </source>
</evidence>
<accession>A0A6A6MXA2</accession>
<dbReference type="PANTHER" id="PTHR43620">
    <property type="entry name" value="GLYCEROPHOSPHORYL DIESTER PHOSPHODIESTERASE"/>
    <property type="match status" value="1"/>
</dbReference>
<reference evidence="8 9" key="1">
    <citation type="journal article" date="2020" name="Mol. Plant">
        <title>The Chromosome-Based Rubber Tree Genome Provides New Insights into Spurge Genome Evolution and Rubber Biosynthesis.</title>
        <authorList>
            <person name="Liu J."/>
            <person name="Shi C."/>
            <person name="Shi C.C."/>
            <person name="Li W."/>
            <person name="Zhang Q.J."/>
            <person name="Zhang Y."/>
            <person name="Li K."/>
            <person name="Lu H.F."/>
            <person name="Shi C."/>
            <person name="Zhu S.T."/>
            <person name="Xiao Z.Y."/>
            <person name="Nan H."/>
            <person name="Yue Y."/>
            <person name="Zhu X.G."/>
            <person name="Wu Y."/>
            <person name="Hong X.N."/>
            <person name="Fan G.Y."/>
            <person name="Tong Y."/>
            <person name="Zhang D."/>
            <person name="Mao C.L."/>
            <person name="Liu Y.L."/>
            <person name="Hao S.J."/>
            <person name="Liu W.Q."/>
            <person name="Lv M.Q."/>
            <person name="Zhang H.B."/>
            <person name="Liu Y."/>
            <person name="Hu-Tang G.R."/>
            <person name="Wang J.P."/>
            <person name="Wang J.H."/>
            <person name="Sun Y.H."/>
            <person name="Ni S.B."/>
            <person name="Chen W.B."/>
            <person name="Zhang X.C."/>
            <person name="Jiao Y.N."/>
            <person name="Eichler E.E."/>
            <person name="Li G.H."/>
            <person name="Liu X."/>
            <person name="Gao L.Z."/>
        </authorList>
    </citation>
    <scope>NUCLEOTIDE SEQUENCE [LARGE SCALE GENOMIC DNA]</scope>
    <source>
        <strain evidence="9">cv. GT1</strain>
        <tissue evidence="8">Leaf</tissue>
    </source>
</reference>
<evidence type="ECO:0000313" key="8">
    <source>
        <dbReference type="EMBL" id="KAF2317068.1"/>
    </source>
</evidence>
<dbReference type="GO" id="GO:0006629">
    <property type="term" value="P:lipid metabolic process"/>
    <property type="evidence" value="ECO:0007669"/>
    <property type="project" value="InterPro"/>
</dbReference>
<comment type="caution">
    <text evidence="8">The sequence shown here is derived from an EMBL/GenBank/DDBJ whole genome shotgun (WGS) entry which is preliminary data.</text>
</comment>